<dbReference type="SUPFAM" id="SSF159894">
    <property type="entry name" value="YgaC/TfoX-N like"/>
    <property type="match status" value="1"/>
</dbReference>
<name>A0A2T0UH08_9MICO</name>
<feature type="domain" description="TfoX N-terminal" evidence="1">
    <location>
        <begin position="31"/>
        <end position="116"/>
    </location>
</feature>
<accession>A0A2T0UH08</accession>
<reference evidence="2 3" key="1">
    <citation type="submission" date="2018-03" db="EMBL/GenBank/DDBJ databases">
        <title>Genomic Encyclopedia of Archaeal and Bacterial Type Strains, Phase II (KMG-II): from individual species to whole genera.</title>
        <authorList>
            <person name="Goeker M."/>
        </authorList>
    </citation>
    <scope>NUCLEOTIDE SEQUENCE [LARGE SCALE GENOMIC DNA]</scope>
    <source>
        <strain evidence="2 3">ATCC BAA-1496</strain>
    </source>
</reference>
<sequence length="123" mass="13261">MPGVPVRGTMARMAYDEVLAQRVREIVGGDPDVTERKMFGGLGFMFGGSMGVAAASRGALMVRVDPEESEALTARAGVERMEMKGRSMAGWLLVDQSVLEGDAALEEWVERGADFARSLPPKE</sequence>
<gene>
    <name evidence="2" type="ORF">BCF74_11670</name>
</gene>
<proteinExistence type="predicted"/>
<evidence type="ECO:0000313" key="2">
    <source>
        <dbReference type="EMBL" id="PRY57148.1"/>
    </source>
</evidence>
<dbReference type="EMBL" id="PVTI01000016">
    <property type="protein sequence ID" value="PRY57148.1"/>
    <property type="molecule type" value="Genomic_DNA"/>
</dbReference>
<dbReference type="Pfam" id="PF04993">
    <property type="entry name" value="TfoX_N"/>
    <property type="match status" value="1"/>
</dbReference>
<dbReference type="InterPro" id="IPR007076">
    <property type="entry name" value="TfoX_N"/>
</dbReference>
<dbReference type="AlphaFoldDB" id="A0A2T0UH08"/>
<protein>
    <submittedName>
        <fullName evidence="2">TfoX/Sxy family transcriptional regulator of competence genes</fullName>
    </submittedName>
</protein>
<comment type="caution">
    <text evidence="2">The sequence shown here is derived from an EMBL/GenBank/DDBJ whole genome shotgun (WGS) entry which is preliminary data.</text>
</comment>
<dbReference type="Gene3D" id="3.30.1460.30">
    <property type="entry name" value="YgaC/TfoX-N like chaperone"/>
    <property type="match status" value="1"/>
</dbReference>
<evidence type="ECO:0000259" key="1">
    <source>
        <dbReference type="Pfam" id="PF04993"/>
    </source>
</evidence>
<keyword evidence="3" id="KW-1185">Reference proteome</keyword>
<evidence type="ECO:0000313" key="3">
    <source>
        <dbReference type="Proteomes" id="UP000237822"/>
    </source>
</evidence>
<dbReference type="Proteomes" id="UP000237822">
    <property type="component" value="Unassembled WGS sequence"/>
</dbReference>
<organism evidence="2 3">
    <name type="scientific">Knoellia remsis</name>
    <dbReference type="NCBI Taxonomy" id="407159"/>
    <lineage>
        <taxon>Bacteria</taxon>
        <taxon>Bacillati</taxon>
        <taxon>Actinomycetota</taxon>
        <taxon>Actinomycetes</taxon>
        <taxon>Micrococcales</taxon>
        <taxon>Intrasporangiaceae</taxon>
        <taxon>Knoellia</taxon>
    </lineage>
</organism>